<feature type="region of interest" description="Disordered" evidence="3">
    <location>
        <begin position="1"/>
        <end position="77"/>
    </location>
</feature>
<dbReference type="Gene3D" id="3.80.10.10">
    <property type="entry name" value="Ribonuclease Inhibitor"/>
    <property type="match status" value="1"/>
</dbReference>
<feature type="compositionally biased region" description="Polar residues" evidence="3">
    <location>
        <begin position="40"/>
        <end position="49"/>
    </location>
</feature>
<dbReference type="AlphaFoldDB" id="A0A9P4UP98"/>
<dbReference type="Proteomes" id="UP000799441">
    <property type="component" value="Unassembled WGS sequence"/>
</dbReference>
<sequence length="503" mass="55953">MALPSSPPLLPTAYIFDELPSSPPPLPTCRHPTSRKRQASDYSSLSSDPVFSEDASDADVSHYQGPRKRKRNIRGPWWSHDSAGLRHRVARKESKRRNIDSGVWMGSDSSDADAFGIASQASDLSDDSVKSSLQGIRRLHVLSTPTSAELQHTMNPEDLALQSVIDCLENGNETVDLSGIRLKQLPGNILRPLQQLVRQVHVDARNPPSEEEFAPLTPSIKLFLSGNNLRALPSDLFDLTNLSVLSLRNNELGELPPAIARLSRLKELNVAGNGLRWLPWQLLKLLSCDGGHKQITIRPNPFLEYVDMEDSTSASDQVLRACDRQGLEAQDDKEQRLLQACDVCHTRPIYITSSEVTYFNIDGTIDRSLSPQINLSDEDRFSPVPEEQRRHILQNSAAPSLFELALRSVQSTYDLSDLAGISNNDAPSVVLSGLYKASLGQEMGNQACSTCERNFIIARAEWMEYWHCGQPSRQFDQEAVLPLLRKTCSIACATPTKRVMYKS</sequence>
<keyword evidence="2" id="KW-0677">Repeat</keyword>
<dbReference type="OrthoDB" id="1517790at2759"/>
<dbReference type="InterPro" id="IPR001611">
    <property type="entry name" value="Leu-rich_rpt"/>
</dbReference>
<accession>A0A9P4UP98</accession>
<feature type="compositionally biased region" description="Pro residues" evidence="3">
    <location>
        <begin position="1"/>
        <end position="10"/>
    </location>
</feature>
<protein>
    <recommendedName>
        <fullName evidence="6">L domain-like protein</fullName>
    </recommendedName>
</protein>
<dbReference type="EMBL" id="MU003801">
    <property type="protein sequence ID" value="KAF2720241.1"/>
    <property type="molecule type" value="Genomic_DNA"/>
</dbReference>
<comment type="caution">
    <text evidence="4">The sequence shown here is derived from an EMBL/GenBank/DDBJ whole genome shotgun (WGS) entry which is preliminary data.</text>
</comment>
<dbReference type="SMART" id="SM00369">
    <property type="entry name" value="LRR_TYP"/>
    <property type="match status" value="2"/>
</dbReference>
<dbReference type="PANTHER" id="PTHR24366">
    <property type="entry name" value="IG(IMMUNOGLOBULIN) AND LRR(LEUCINE RICH REPEAT) DOMAINS"/>
    <property type="match status" value="1"/>
</dbReference>
<proteinExistence type="predicted"/>
<gene>
    <name evidence="4" type="ORF">K431DRAFT_285912</name>
</gene>
<dbReference type="SUPFAM" id="SSF52058">
    <property type="entry name" value="L domain-like"/>
    <property type="match status" value="1"/>
</dbReference>
<dbReference type="Pfam" id="PF13855">
    <property type="entry name" value="LRR_8"/>
    <property type="match status" value="1"/>
</dbReference>
<dbReference type="GO" id="GO:0005886">
    <property type="term" value="C:plasma membrane"/>
    <property type="evidence" value="ECO:0007669"/>
    <property type="project" value="TreeGrafter"/>
</dbReference>
<dbReference type="InterPro" id="IPR003591">
    <property type="entry name" value="Leu-rich_rpt_typical-subtyp"/>
</dbReference>
<evidence type="ECO:0000313" key="5">
    <source>
        <dbReference type="Proteomes" id="UP000799441"/>
    </source>
</evidence>
<reference evidence="4" key="1">
    <citation type="journal article" date="2020" name="Stud. Mycol.">
        <title>101 Dothideomycetes genomes: a test case for predicting lifestyles and emergence of pathogens.</title>
        <authorList>
            <person name="Haridas S."/>
            <person name="Albert R."/>
            <person name="Binder M."/>
            <person name="Bloem J."/>
            <person name="Labutti K."/>
            <person name="Salamov A."/>
            <person name="Andreopoulos B."/>
            <person name="Baker S."/>
            <person name="Barry K."/>
            <person name="Bills G."/>
            <person name="Bluhm B."/>
            <person name="Cannon C."/>
            <person name="Castanera R."/>
            <person name="Culley D."/>
            <person name="Daum C."/>
            <person name="Ezra D."/>
            <person name="Gonzalez J."/>
            <person name="Henrissat B."/>
            <person name="Kuo A."/>
            <person name="Liang C."/>
            <person name="Lipzen A."/>
            <person name="Lutzoni F."/>
            <person name="Magnuson J."/>
            <person name="Mondo S."/>
            <person name="Nolan M."/>
            <person name="Ohm R."/>
            <person name="Pangilinan J."/>
            <person name="Park H.-J."/>
            <person name="Ramirez L."/>
            <person name="Alfaro M."/>
            <person name="Sun H."/>
            <person name="Tritt A."/>
            <person name="Yoshinaga Y."/>
            <person name="Zwiers L.-H."/>
            <person name="Turgeon B."/>
            <person name="Goodwin S."/>
            <person name="Spatafora J."/>
            <person name="Crous P."/>
            <person name="Grigoriev I."/>
        </authorList>
    </citation>
    <scope>NUCLEOTIDE SEQUENCE</scope>
    <source>
        <strain evidence="4">CBS 116435</strain>
    </source>
</reference>
<name>A0A9P4UP98_9PEZI</name>
<keyword evidence="1" id="KW-0433">Leucine-rich repeat</keyword>
<keyword evidence="5" id="KW-1185">Reference proteome</keyword>
<evidence type="ECO:0000256" key="3">
    <source>
        <dbReference type="SAM" id="MobiDB-lite"/>
    </source>
</evidence>
<dbReference type="PANTHER" id="PTHR24366:SF158">
    <property type="entry name" value="PLATELET GLYCOPROTEIN IB ALPHA CHAIN-LIKE-RELATED"/>
    <property type="match status" value="1"/>
</dbReference>
<evidence type="ECO:0008006" key="6">
    <source>
        <dbReference type="Google" id="ProtNLM"/>
    </source>
</evidence>
<evidence type="ECO:0000256" key="1">
    <source>
        <dbReference type="ARBA" id="ARBA00022614"/>
    </source>
</evidence>
<dbReference type="InterPro" id="IPR032675">
    <property type="entry name" value="LRR_dom_sf"/>
</dbReference>
<evidence type="ECO:0000313" key="4">
    <source>
        <dbReference type="EMBL" id="KAF2720241.1"/>
    </source>
</evidence>
<organism evidence="4 5">
    <name type="scientific">Polychaeton citri CBS 116435</name>
    <dbReference type="NCBI Taxonomy" id="1314669"/>
    <lineage>
        <taxon>Eukaryota</taxon>
        <taxon>Fungi</taxon>
        <taxon>Dikarya</taxon>
        <taxon>Ascomycota</taxon>
        <taxon>Pezizomycotina</taxon>
        <taxon>Dothideomycetes</taxon>
        <taxon>Dothideomycetidae</taxon>
        <taxon>Capnodiales</taxon>
        <taxon>Capnodiaceae</taxon>
        <taxon>Polychaeton</taxon>
    </lineage>
</organism>
<evidence type="ECO:0000256" key="2">
    <source>
        <dbReference type="ARBA" id="ARBA00022737"/>
    </source>
</evidence>